<dbReference type="STRING" id="40296.A0A0A2L7C8"/>
<dbReference type="PANTHER" id="PTHR34612">
    <property type="entry name" value="GH131_N DOMAIN-CONTAINING PROTEIN"/>
    <property type="match status" value="1"/>
</dbReference>
<name>A0A0A2L7C8_PENIT</name>
<dbReference type="InterPro" id="IPR041524">
    <property type="entry name" value="GH131_N"/>
</dbReference>
<protein>
    <recommendedName>
        <fullName evidence="3">Glycoside hydrolase 131 catalytic N-terminal domain-containing protein</fullName>
    </recommendedName>
</protein>
<dbReference type="OMA" id="MWRTELI"/>
<evidence type="ECO:0000259" key="3">
    <source>
        <dbReference type="Pfam" id="PF18271"/>
    </source>
</evidence>
<gene>
    <name evidence="4" type="ORF">PITC_011590</name>
</gene>
<dbReference type="PANTHER" id="PTHR34612:SF6">
    <property type="entry name" value="GLYCOSIDE HYDROLASE 131 CATALYTIC N-TERMINAL DOMAIN-CONTAINING PROTEIN"/>
    <property type="match status" value="1"/>
</dbReference>
<reference evidence="4 5" key="1">
    <citation type="journal article" date="2015" name="Mol. Plant Microbe Interact.">
        <title>Genome, transcriptome, and functional analyses of Penicillium expansum provide new insights into secondary metabolism and pathogenicity.</title>
        <authorList>
            <person name="Ballester A.R."/>
            <person name="Marcet-Houben M."/>
            <person name="Levin E."/>
            <person name="Sela N."/>
            <person name="Selma-Lazaro C."/>
            <person name="Carmona L."/>
            <person name="Wisniewski M."/>
            <person name="Droby S."/>
            <person name="Gonzalez-Candelas L."/>
            <person name="Gabaldon T."/>
        </authorList>
    </citation>
    <scope>NUCLEOTIDE SEQUENCE [LARGE SCALE GENOMIC DNA]</scope>
    <source>
        <strain evidence="4 5">PHI-1</strain>
    </source>
</reference>
<dbReference type="Proteomes" id="UP000030104">
    <property type="component" value="Unassembled WGS sequence"/>
</dbReference>
<sequence>MRSLAWLVSIPMVAEAGEVLWSGFFNASATIADFVKGSFSNEVGDWQWYIHGPAATEKYLGLSADNKNPADTSDEQGIRITIDGTSFWNGQDMERSEIIPQTNADLGSGHLFYHFSLKTEEANAPNASFEHQIAFFEVTTPLPKISKRPIANKDTHHRAISQSSNTAPQVGRREQTTPSAGNWYNFAYDIDFDMKTVGLWASNGCDKLTQVVSAVNASTATDSADWHIGELRLPKGGLDAAPEDWFWSGIFVEKAPITAAIAGPA</sequence>
<dbReference type="HOGENOM" id="CLU_038296_0_0_1"/>
<proteinExistence type="predicted"/>
<dbReference type="PhylomeDB" id="A0A0A2L7C8"/>
<feature type="signal peptide" evidence="2">
    <location>
        <begin position="1"/>
        <end position="16"/>
    </location>
</feature>
<feature type="chain" id="PRO_5001989934" description="Glycoside hydrolase 131 catalytic N-terminal domain-containing protein" evidence="2">
    <location>
        <begin position="17"/>
        <end position="265"/>
    </location>
</feature>
<organism evidence="4 5">
    <name type="scientific">Penicillium italicum</name>
    <name type="common">Blue mold</name>
    <dbReference type="NCBI Taxonomy" id="40296"/>
    <lineage>
        <taxon>Eukaryota</taxon>
        <taxon>Fungi</taxon>
        <taxon>Dikarya</taxon>
        <taxon>Ascomycota</taxon>
        <taxon>Pezizomycotina</taxon>
        <taxon>Eurotiomycetes</taxon>
        <taxon>Eurotiomycetidae</taxon>
        <taxon>Eurotiales</taxon>
        <taxon>Aspergillaceae</taxon>
        <taxon>Penicillium</taxon>
    </lineage>
</organism>
<dbReference type="AlphaFoldDB" id="A0A0A2L7C8"/>
<dbReference type="EMBL" id="JQGA01000367">
    <property type="protein sequence ID" value="KGO76002.1"/>
    <property type="molecule type" value="Genomic_DNA"/>
</dbReference>
<dbReference type="OrthoDB" id="120072at2759"/>
<dbReference type="Pfam" id="PF18271">
    <property type="entry name" value="GH131_N"/>
    <property type="match status" value="1"/>
</dbReference>
<feature type="region of interest" description="Disordered" evidence="1">
    <location>
        <begin position="153"/>
        <end position="178"/>
    </location>
</feature>
<evidence type="ECO:0000256" key="2">
    <source>
        <dbReference type="SAM" id="SignalP"/>
    </source>
</evidence>
<comment type="caution">
    <text evidence="4">The sequence shown here is derived from an EMBL/GenBank/DDBJ whole genome shotgun (WGS) entry which is preliminary data.</text>
</comment>
<dbReference type="Gene3D" id="2.60.120.1160">
    <property type="match status" value="1"/>
</dbReference>
<evidence type="ECO:0000313" key="4">
    <source>
        <dbReference type="EMBL" id="KGO76002.1"/>
    </source>
</evidence>
<evidence type="ECO:0000313" key="5">
    <source>
        <dbReference type="Proteomes" id="UP000030104"/>
    </source>
</evidence>
<keyword evidence="5" id="KW-1185">Reference proteome</keyword>
<evidence type="ECO:0000256" key="1">
    <source>
        <dbReference type="SAM" id="MobiDB-lite"/>
    </source>
</evidence>
<accession>A0A0A2L7C8</accession>
<keyword evidence="2" id="KW-0732">Signal</keyword>
<feature type="domain" description="Glycoside hydrolase 131 catalytic N-terminal" evidence="3">
    <location>
        <begin position="19"/>
        <end position="255"/>
    </location>
</feature>